<dbReference type="InterPro" id="IPR011990">
    <property type="entry name" value="TPR-like_helical_dom_sf"/>
</dbReference>
<dbReference type="EMBL" id="BBMN01000033">
    <property type="protein sequence ID" value="GAL08802.1"/>
    <property type="molecule type" value="Genomic_DNA"/>
</dbReference>
<keyword evidence="4" id="KW-1133">Transmembrane helix</keyword>
<sequence length="203" mass="21927">MDGNITEEQQVEQIKAWWKENGKAVVLGAVIGLGGLTGWRYYQSEVQSAKEQASNAYTQVVTALESGKADGIADVQAFIAAHESSQYAVLASLQLAKAQVENGDLNAAAEQLRWAISHTDDEAILPVAKTRLARIYAQQQDFDKALAELDQVGSESWQAKVDELRGDILLQKGDKVAAREAYASAQQLGGSPALQVKLDDLAQ</sequence>
<evidence type="ECO:0000256" key="5">
    <source>
        <dbReference type="ARBA" id="ARBA00023136"/>
    </source>
</evidence>
<dbReference type="Proteomes" id="UP000029227">
    <property type="component" value="Unassembled WGS sequence"/>
</dbReference>
<dbReference type="InterPro" id="IPR018704">
    <property type="entry name" value="SecYEG/CpoB_TPR"/>
</dbReference>
<keyword evidence="6" id="KW-0143">Chaperone</keyword>
<dbReference type="PIRSF" id="PIRSF006170">
    <property type="entry name" value="YfgM"/>
    <property type="match status" value="1"/>
</dbReference>
<evidence type="ECO:0000256" key="7">
    <source>
        <dbReference type="ARBA" id="ARBA00024197"/>
    </source>
</evidence>
<evidence type="ECO:0000256" key="6">
    <source>
        <dbReference type="ARBA" id="ARBA00023186"/>
    </source>
</evidence>
<protein>
    <recommendedName>
        <fullName evidence="8">Ancillary SecYEG translocon subunit</fullName>
    </recommendedName>
</protein>
<dbReference type="AlphaFoldDB" id="A0A090RMU2"/>
<evidence type="ECO:0000313" key="10">
    <source>
        <dbReference type="EMBL" id="GAL08802.1"/>
    </source>
</evidence>
<evidence type="ECO:0000256" key="3">
    <source>
        <dbReference type="ARBA" id="ARBA00022692"/>
    </source>
</evidence>
<evidence type="ECO:0000256" key="2">
    <source>
        <dbReference type="ARBA" id="ARBA00022475"/>
    </source>
</evidence>
<dbReference type="Pfam" id="PF09976">
    <property type="entry name" value="TPR_21"/>
    <property type="match status" value="1"/>
</dbReference>
<keyword evidence="3" id="KW-0812">Transmembrane</keyword>
<dbReference type="PANTHER" id="PTHR38035:SF1">
    <property type="entry name" value="ANCILLARY SECYEG TRANSLOCON SUBUNIT"/>
    <property type="match status" value="1"/>
</dbReference>
<evidence type="ECO:0000256" key="8">
    <source>
        <dbReference type="ARBA" id="ARBA00024235"/>
    </source>
</evidence>
<organism evidence="10 11">
    <name type="scientific">Photobacterium aphoticum</name>
    <dbReference type="NCBI Taxonomy" id="754436"/>
    <lineage>
        <taxon>Bacteria</taxon>
        <taxon>Pseudomonadati</taxon>
        <taxon>Pseudomonadota</taxon>
        <taxon>Gammaproteobacteria</taxon>
        <taxon>Vibrionales</taxon>
        <taxon>Vibrionaceae</taxon>
        <taxon>Photobacterium</taxon>
    </lineage>
</organism>
<comment type="caution">
    <text evidence="10">The sequence shown here is derived from an EMBL/GenBank/DDBJ whole genome shotgun (WGS) entry which is preliminary data.</text>
</comment>
<evidence type="ECO:0000256" key="4">
    <source>
        <dbReference type="ARBA" id="ARBA00022989"/>
    </source>
</evidence>
<dbReference type="GO" id="GO:0044877">
    <property type="term" value="F:protein-containing complex binding"/>
    <property type="evidence" value="ECO:0007669"/>
    <property type="project" value="InterPro"/>
</dbReference>
<gene>
    <name evidence="10" type="ORF">JCM19237_4028</name>
</gene>
<dbReference type="eggNOG" id="COG2976">
    <property type="taxonomic scope" value="Bacteria"/>
</dbReference>
<proteinExistence type="inferred from homology"/>
<evidence type="ECO:0000259" key="9">
    <source>
        <dbReference type="Pfam" id="PF09976"/>
    </source>
</evidence>
<accession>A0A090RMU2</accession>
<evidence type="ECO:0000256" key="1">
    <source>
        <dbReference type="ARBA" id="ARBA00004401"/>
    </source>
</evidence>
<dbReference type="InterPro" id="IPR026039">
    <property type="entry name" value="YfgM"/>
</dbReference>
<dbReference type="STRING" id="754436.JCM19237_4028"/>
<dbReference type="GO" id="GO:0005886">
    <property type="term" value="C:plasma membrane"/>
    <property type="evidence" value="ECO:0007669"/>
    <property type="project" value="UniProtKB-SubCell"/>
</dbReference>
<comment type="subcellular location">
    <subcellularLocation>
        <location evidence="1">Cell membrane</location>
        <topology evidence="1">Single-pass type II membrane protein</topology>
    </subcellularLocation>
</comment>
<comment type="similarity">
    <text evidence="7">Belongs to the YfgM family.</text>
</comment>
<keyword evidence="2" id="KW-1003">Cell membrane</keyword>
<feature type="domain" description="Ancillary SecYEG translocon subunit/Cell division coordinator CpoB TPR" evidence="9">
    <location>
        <begin position="15"/>
        <end position="203"/>
    </location>
</feature>
<name>A0A090RMU2_9GAMM</name>
<dbReference type="Gene3D" id="1.25.40.10">
    <property type="entry name" value="Tetratricopeptide repeat domain"/>
    <property type="match status" value="1"/>
</dbReference>
<keyword evidence="5" id="KW-0472">Membrane</keyword>
<reference evidence="10 11" key="1">
    <citation type="journal article" date="2014" name="Genome Announc.">
        <title>Draft Genome Sequences of Two Vibrionaceae Species, Vibrio ponticus C121 and Photobacterium aphoticum C119, Isolated as Coral Reef Microbiota.</title>
        <authorList>
            <person name="Al-saari N."/>
            <person name="Meirelles P.M."/>
            <person name="Mino S."/>
            <person name="Suda W."/>
            <person name="Oshima K."/>
            <person name="Hattori M."/>
            <person name="Ohkuma M."/>
            <person name="Thompson F.L."/>
            <person name="Gomez-Gil B."/>
            <person name="Sawabe T."/>
            <person name="Sawabe T."/>
        </authorList>
    </citation>
    <scope>NUCLEOTIDE SEQUENCE [LARGE SCALE GENOMIC DNA]</scope>
    <source>
        <strain evidence="10 11">JCM 19237</strain>
    </source>
</reference>
<evidence type="ECO:0000313" key="11">
    <source>
        <dbReference type="Proteomes" id="UP000029227"/>
    </source>
</evidence>
<dbReference type="SUPFAM" id="SSF48452">
    <property type="entry name" value="TPR-like"/>
    <property type="match status" value="1"/>
</dbReference>
<dbReference type="PANTHER" id="PTHR38035">
    <property type="entry name" value="UPF0070 PROTEIN YFGM"/>
    <property type="match status" value="1"/>
</dbReference>